<accession>A0A9N8V3Z9</accession>
<dbReference type="Proteomes" id="UP000789706">
    <property type="component" value="Unassembled WGS sequence"/>
</dbReference>
<evidence type="ECO:0000313" key="1">
    <source>
        <dbReference type="EMBL" id="CAG8436681.1"/>
    </source>
</evidence>
<sequence length="106" mass="12161">MRAKERYLTCPACLVTIETIREEFAFAPDNTQIIADNKKSISSKRDTVDGNDIDFEYVKEIGFVSGFIANIIQSKGETDEDEDYQKASLANHYAKRFEKESQRYHG</sequence>
<proteinExistence type="predicted"/>
<dbReference type="AlphaFoldDB" id="A0A9N8V3Z9"/>
<dbReference type="EMBL" id="CAJVPK010000040">
    <property type="protein sequence ID" value="CAG8436681.1"/>
    <property type="molecule type" value="Genomic_DNA"/>
</dbReference>
<protein>
    <submittedName>
        <fullName evidence="1">9014_t:CDS:1</fullName>
    </submittedName>
</protein>
<evidence type="ECO:0000313" key="2">
    <source>
        <dbReference type="Proteomes" id="UP000789706"/>
    </source>
</evidence>
<reference evidence="1" key="1">
    <citation type="submission" date="2021-06" db="EMBL/GenBank/DDBJ databases">
        <authorList>
            <person name="Kallberg Y."/>
            <person name="Tangrot J."/>
            <person name="Rosling A."/>
        </authorList>
    </citation>
    <scope>NUCLEOTIDE SEQUENCE</scope>
    <source>
        <strain evidence="1">AZ414A</strain>
    </source>
</reference>
<name>A0A9N8V3Z9_9GLOM</name>
<organism evidence="1 2">
    <name type="scientific">Diversispora eburnea</name>
    <dbReference type="NCBI Taxonomy" id="1213867"/>
    <lineage>
        <taxon>Eukaryota</taxon>
        <taxon>Fungi</taxon>
        <taxon>Fungi incertae sedis</taxon>
        <taxon>Mucoromycota</taxon>
        <taxon>Glomeromycotina</taxon>
        <taxon>Glomeromycetes</taxon>
        <taxon>Diversisporales</taxon>
        <taxon>Diversisporaceae</taxon>
        <taxon>Diversispora</taxon>
    </lineage>
</organism>
<gene>
    <name evidence="1" type="ORF">DEBURN_LOCUS1052</name>
</gene>
<keyword evidence="2" id="KW-1185">Reference proteome</keyword>
<comment type="caution">
    <text evidence="1">The sequence shown here is derived from an EMBL/GenBank/DDBJ whole genome shotgun (WGS) entry which is preliminary data.</text>
</comment>